<keyword evidence="3" id="KW-0614">Plasmid</keyword>
<dbReference type="EMBL" id="CP117268">
    <property type="protein sequence ID" value="WFS25069.1"/>
    <property type="molecule type" value="Genomic_DNA"/>
</dbReference>
<dbReference type="RefSeq" id="WP_142831118.1">
    <property type="nucleotide sequence ID" value="NZ_CP117268.1"/>
</dbReference>
<dbReference type="Pfam" id="PF00072">
    <property type="entry name" value="Response_reg"/>
    <property type="match status" value="1"/>
</dbReference>
<dbReference type="Gene3D" id="3.40.50.2300">
    <property type="match status" value="1"/>
</dbReference>
<proteinExistence type="predicted"/>
<dbReference type="SMART" id="SM00448">
    <property type="entry name" value="REC"/>
    <property type="match status" value="1"/>
</dbReference>
<dbReference type="SUPFAM" id="SSF52172">
    <property type="entry name" value="CheY-like"/>
    <property type="match status" value="1"/>
</dbReference>
<name>A0ABY8IPK2_9HYPH</name>
<evidence type="ECO:0000256" key="1">
    <source>
        <dbReference type="PROSITE-ProRule" id="PRU00169"/>
    </source>
</evidence>
<reference evidence="3 4" key="2">
    <citation type="journal article" date="2023" name="MicrobiologyOpen">
        <title>Genomics of the tumorigenes clade of the family Rhizobiaceae and description of Rhizobium rhododendri sp. nov.</title>
        <authorList>
            <person name="Kuzmanovic N."/>
            <person name="diCenzo G.C."/>
            <person name="Bunk B."/>
            <person name="Sproeer C."/>
            <person name="Fruehling A."/>
            <person name="Neumann-Schaal M."/>
            <person name="Overmann J."/>
            <person name="Smalla K."/>
        </authorList>
    </citation>
    <scope>NUCLEOTIDE SEQUENCE [LARGE SCALE GENOMIC DNA]</scope>
    <source>
        <strain evidence="4">rho-6.2</strain>
        <plasmid evidence="3 4">unnamed1</plasmid>
    </source>
</reference>
<reference evidence="3 4" key="1">
    <citation type="journal article" date="2019" name="Phytopathology">
        <title>A Novel Group of Rhizobium tumorigenes-Like Agrobacteria Associated with Crown Gall Disease of Rhododendron and Blueberry.</title>
        <authorList>
            <person name="Kuzmanovic N."/>
            <person name="Behrens P."/>
            <person name="Idczak E."/>
            <person name="Wagner S."/>
            <person name="Gotz M."/>
            <person name="Sproer C."/>
            <person name="Bunk B."/>
            <person name="Overmann J."/>
            <person name="Smalla K."/>
        </authorList>
    </citation>
    <scope>NUCLEOTIDE SEQUENCE [LARGE SCALE GENOMIC DNA]</scope>
    <source>
        <strain evidence="4">rho-6.2</strain>
    </source>
</reference>
<feature type="modified residue" description="4-aspartylphosphate" evidence="1">
    <location>
        <position position="58"/>
    </location>
</feature>
<dbReference type="PANTHER" id="PTHR43228:SF1">
    <property type="entry name" value="TWO-COMPONENT RESPONSE REGULATOR ARR22"/>
    <property type="match status" value="1"/>
</dbReference>
<geneLocation type="plasmid" evidence="3 4">
    <name>unnamed1</name>
</geneLocation>
<keyword evidence="1" id="KW-0597">Phosphoprotein</keyword>
<sequence length="130" mass="14070">MSIAERVKVLIVDDQFTSRVLLGDALQQLGFQQITVAVDGEQGARIMAQQPHHLVISDFNMPKMDGLGLLAAVRNNPRTKKAAFLMLTSQGDRALVMKAAALGANNVLAKPFTIERMKAAIEAVFGPINL</sequence>
<dbReference type="InterPro" id="IPR001789">
    <property type="entry name" value="Sig_transdc_resp-reg_receiver"/>
</dbReference>
<dbReference type="PROSITE" id="PS50110">
    <property type="entry name" value="RESPONSE_REGULATORY"/>
    <property type="match status" value="1"/>
</dbReference>
<evidence type="ECO:0000313" key="3">
    <source>
        <dbReference type="EMBL" id="WFS25069.1"/>
    </source>
</evidence>
<keyword evidence="4" id="KW-1185">Reference proteome</keyword>
<evidence type="ECO:0000259" key="2">
    <source>
        <dbReference type="PROSITE" id="PS50110"/>
    </source>
</evidence>
<feature type="domain" description="Response regulatory" evidence="2">
    <location>
        <begin position="8"/>
        <end position="125"/>
    </location>
</feature>
<accession>A0ABY8IPK2</accession>
<dbReference type="InterPro" id="IPR052048">
    <property type="entry name" value="ST_Response_Regulator"/>
</dbReference>
<evidence type="ECO:0000313" key="4">
    <source>
        <dbReference type="Proteomes" id="UP000318939"/>
    </source>
</evidence>
<dbReference type="PANTHER" id="PTHR43228">
    <property type="entry name" value="TWO-COMPONENT RESPONSE REGULATOR"/>
    <property type="match status" value="1"/>
</dbReference>
<protein>
    <submittedName>
        <fullName evidence="3">Response regulator</fullName>
    </submittedName>
</protein>
<gene>
    <name evidence="3" type="ORF">PR018_22555</name>
</gene>
<dbReference type="InterPro" id="IPR011006">
    <property type="entry name" value="CheY-like_superfamily"/>
</dbReference>
<organism evidence="3 4">
    <name type="scientific">Rhizobium rhododendri</name>
    <dbReference type="NCBI Taxonomy" id="2506430"/>
    <lineage>
        <taxon>Bacteria</taxon>
        <taxon>Pseudomonadati</taxon>
        <taxon>Pseudomonadota</taxon>
        <taxon>Alphaproteobacteria</taxon>
        <taxon>Hyphomicrobiales</taxon>
        <taxon>Rhizobiaceae</taxon>
        <taxon>Rhizobium/Agrobacterium group</taxon>
        <taxon>Rhizobium</taxon>
    </lineage>
</organism>
<dbReference type="Proteomes" id="UP000318939">
    <property type="component" value="Plasmid unnamed1"/>
</dbReference>